<evidence type="ECO:0000313" key="3">
    <source>
        <dbReference type="Proteomes" id="UP000037848"/>
    </source>
</evidence>
<accession>A0A0N1EZG9</accession>
<evidence type="ECO:0000313" key="2">
    <source>
        <dbReference type="EMBL" id="KPH64580.1"/>
    </source>
</evidence>
<dbReference type="Proteomes" id="UP000037848">
    <property type="component" value="Unassembled WGS sequence"/>
</dbReference>
<protein>
    <submittedName>
        <fullName evidence="2">Uncharacterized protein</fullName>
    </submittedName>
</protein>
<keyword evidence="1" id="KW-1133">Transmembrane helix</keyword>
<feature type="transmembrane region" description="Helical" evidence="1">
    <location>
        <begin position="102"/>
        <end position="126"/>
    </location>
</feature>
<dbReference type="AlphaFoldDB" id="A0A0N1EZG9"/>
<dbReference type="OrthoDB" id="6288128at2"/>
<evidence type="ECO:0000256" key="1">
    <source>
        <dbReference type="SAM" id="Phobius"/>
    </source>
</evidence>
<name>A0A0N1EZG9_9GAMM</name>
<reference evidence="2 3" key="1">
    <citation type="submission" date="2015-08" db="EMBL/GenBank/DDBJ databases">
        <title>Draft Genome Sequence of Pseudoalteromonas porphyrae UCD-SED14.</title>
        <authorList>
            <person name="Coil D.A."/>
            <person name="Jospin G."/>
            <person name="Lee R.D."/>
            <person name="Eisen J.A."/>
        </authorList>
    </citation>
    <scope>NUCLEOTIDE SEQUENCE [LARGE SCALE GENOMIC DNA]</scope>
    <source>
        <strain evidence="2 3">UCD-SED14</strain>
    </source>
</reference>
<feature type="transmembrane region" description="Helical" evidence="1">
    <location>
        <begin position="336"/>
        <end position="358"/>
    </location>
</feature>
<gene>
    <name evidence="2" type="ORF">ADS77_04695</name>
</gene>
<dbReference type="EMBL" id="LHPH01000004">
    <property type="protein sequence ID" value="KPH64580.1"/>
    <property type="molecule type" value="Genomic_DNA"/>
</dbReference>
<keyword evidence="3" id="KW-1185">Reference proteome</keyword>
<dbReference type="RefSeq" id="WP_054453187.1">
    <property type="nucleotide sequence ID" value="NZ_LHPH01000004.1"/>
</dbReference>
<keyword evidence="1" id="KW-0812">Transmembrane</keyword>
<proteinExistence type="predicted"/>
<dbReference type="STRING" id="187330.AMS58_12550"/>
<keyword evidence="1" id="KW-0472">Membrane</keyword>
<organism evidence="2 3">
    <name type="scientific">Pseudoalteromonas porphyrae</name>
    <dbReference type="NCBI Taxonomy" id="187330"/>
    <lineage>
        <taxon>Bacteria</taxon>
        <taxon>Pseudomonadati</taxon>
        <taxon>Pseudomonadota</taxon>
        <taxon>Gammaproteobacteria</taxon>
        <taxon>Alteromonadales</taxon>
        <taxon>Pseudoalteromonadaceae</taxon>
        <taxon>Pseudoalteromonas</taxon>
    </lineage>
</organism>
<comment type="caution">
    <text evidence="2">The sequence shown here is derived from an EMBL/GenBank/DDBJ whole genome shotgun (WGS) entry which is preliminary data.</text>
</comment>
<sequence length="377" mass="41861">MQSNSVNAAKYLALVILVILCWLPHFNDYIMTFIDQALLQSSIVYASARSVNAIISLLQSAEVGIGIASIQPAQLLDPVNDLAEYIADAMRMAIGSLFIQRILFTMSSGVFFSGLFTLSAVAYVICDYGGYLKQLKGRLLASLVLIRFLIPLVVLSTGLMSHAFLDEEIDNKNQYIEGKVDTLNTQANATSQLSSQVTAKINSQKQTIFDEIEIINTQELQLNTVIINNQQRLDKLTQQINIIQGARSLTEKITLTELESAKPLIAKQQALKQKQAAINNQLAALYLQKSQLKKQLIGLNDQLTGNTGNIVSRVVNTVSNGITNMVASMESLFTDFLNLLSLLILKLLLIPLLFLYLFSKVFKAIWQRSVTLWRVDL</sequence>
<feature type="transmembrane region" description="Helical" evidence="1">
    <location>
        <begin position="138"/>
        <end position="165"/>
    </location>
</feature>
<feature type="transmembrane region" description="Helical" evidence="1">
    <location>
        <begin position="12"/>
        <end position="34"/>
    </location>
</feature>
<dbReference type="PATRIC" id="fig|187330.3.peg.2700"/>